<comment type="caution">
    <text evidence="1">The sequence shown here is derived from an EMBL/GenBank/DDBJ whole genome shotgun (WGS) entry which is preliminary data.</text>
</comment>
<reference evidence="1 2" key="1">
    <citation type="journal article" date="2022" name="G3 (Bethesda)">
        <title>Whole-genome sequence and methylome profiling of the almond [Prunus dulcis (Mill.) D.A. Webb] cultivar 'Nonpareil'.</title>
        <authorList>
            <person name="D'Amico-Willman K.M."/>
            <person name="Ouma W.Z."/>
            <person name="Meulia T."/>
            <person name="Sideli G.M."/>
            <person name="Gradziel T.M."/>
            <person name="Fresnedo-Ramirez J."/>
        </authorList>
    </citation>
    <scope>NUCLEOTIDE SEQUENCE [LARGE SCALE GENOMIC DNA]</scope>
    <source>
        <strain evidence="1">Clone GOH B32 T37-40</strain>
    </source>
</reference>
<dbReference type="AlphaFoldDB" id="A0AAD4W2H2"/>
<dbReference type="Proteomes" id="UP001054821">
    <property type="component" value="Chromosome 4"/>
</dbReference>
<sequence>MKSSRNLSKLMLSTKLLQIGIDLYEFREDEVLYPDHNSGSISSEVEGTDVEQMADFIAVQLEKGRSGNLQICCPSSD</sequence>
<accession>A0AAD4W2H2</accession>
<evidence type="ECO:0000313" key="2">
    <source>
        <dbReference type="Proteomes" id="UP001054821"/>
    </source>
</evidence>
<organism evidence="1 2">
    <name type="scientific">Prunus dulcis</name>
    <name type="common">Almond</name>
    <name type="synonym">Amygdalus dulcis</name>
    <dbReference type="NCBI Taxonomy" id="3755"/>
    <lineage>
        <taxon>Eukaryota</taxon>
        <taxon>Viridiplantae</taxon>
        <taxon>Streptophyta</taxon>
        <taxon>Embryophyta</taxon>
        <taxon>Tracheophyta</taxon>
        <taxon>Spermatophyta</taxon>
        <taxon>Magnoliopsida</taxon>
        <taxon>eudicotyledons</taxon>
        <taxon>Gunneridae</taxon>
        <taxon>Pentapetalae</taxon>
        <taxon>rosids</taxon>
        <taxon>fabids</taxon>
        <taxon>Rosales</taxon>
        <taxon>Rosaceae</taxon>
        <taxon>Amygdaloideae</taxon>
        <taxon>Amygdaleae</taxon>
        <taxon>Prunus</taxon>
    </lineage>
</organism>
<evidence type="ECO:0000313" key="1">
    <source>
        <dbReference type="EMBL" id="KAI5334879.1"/>
    </source>
</evidence>
<protein>
    <submittedName>
        <fullName evidence="1">Uncharacterized protein</fullName>
    </submittedName>
</protein>
<gene>
    <name evidence="1" type="ORF">L3X38_025012</name>
</gene>
<proteinExistence type="predicted"/>
<dbReference type="EMBL" id="JAJFAZ020000004">
    <property type="protein sequence ID" value="KAI5334879.1"/>
    <property type="molecule type" value="Genomic_DNA"/>
</dbReference>
<name>A0AAD4W2H2_PRUDU</name>
<keyword evidence="2" id="KW-1185">Reference proteome</keyword>